<evidence type="ECO:0000313" key="4">
    <source>
        <dbReference type="Proteomes" id="UP000596355"/>
    </source>
</evidence>
<keyword evidence="1" id="KW-1133">Transmembrane helix</keyword>
<organism evidence="3 4">
    <name type="scientific">Streptomyces phage MeganTheeKilla</name>
    <dbReference type="NCBI Taxonomy" id="2801897"/>
    <lineage>
        <taxon>Viruses</taxon>
        <taxon>Duplodnaviria</taxon>
        <taxon>Heunggongvirae</taxon>
        <taxon>Uroviricota</taxon>
        <taxon>Caudoviricetes</taxon>
        <taxon>Stanwilliamsviridae</taxon>
        <taxon>Loccivirinae</taxon>
        <taxon>Gilsonvirus</taxon>
        <taxon>Gilsonvirus gilson</taxon>
    </lineage>
</organism>
<dbReference type="EMBL" id="MW435853">
    <property type="protein sequence ID" value="QQV92549.1"/>
    <property type="molecule type" value="Genomic_DNA"/>
</dbReference>
<dbReference type="Proteomes" id="UP000596355">
    <property type="component" value="Segment"/>
</dbReference>
<accession>A0A7U0J5W5</accession>
<feature type="transmembrane region" description="Helical" evidence="1">
    <location>
        <begin position="6"/>
        <end position="26"/>
    </location>
</feature>
<reference evidence="3 4" key="1">
    <citation type="submission" date="2021-01" db="EMBL/GenBank/DDBJ databases">
        <authorList>
            <person name="Olabode J."/>
            <person name="Purtell M.C."/>
            <person name="Talati K."/>
            <person name="Shaffer C.D."/>
            <person name="Weston-Hafer K.A."/>
            <person name="Garlena R.A."/>
            <person name="Russell D.A."/>
            <person name="Pope W.H."/>
            <person name="Jacobs-Sera D."/>
            <person name="Hatfull G.F."/>
        </authorList>
    </citation>
    <scope>NUCLEOTIDE SEQUENCE [LARGE SCALE GENOMIC DNA]</scope>
</reference>
<evidence type="ECO:0000313" key="3">
    <source>
        <dbReference type="EMBL" id="QQV92549.1"/>
    </source>
</evidence>
<evidence type="ECO:0000256" key="1">
    <source>
        <dbReference type="SAM" id="Phobius"/>
    </source>
</evidence>
<dbReference type="InterPro" id="IPR056638">
    <property type="entry name" value="DUF7736"/>
</dbReference>
<gene>
    <name evidence="3" type="primary">212</name>
    <name evidence="3" type="ORF">SEA_MEGANTHEEKILLA_212</name>
</gene>
<protein>
    <recommendedName>
        <fullName evidence="2">DUF7736 domain-containing protein</fullName>
    </recommendedName>
</protein>
<evidence type="ECO:0000259" key="2">
    <source>
        <dbReference type="Pfam" id="PF24875"/>
    </source>
</evidence>
<keyword evidence="1" id="KW-0472">Membrane</keyword>
<name>A0A7U0J5W5_9CAUD</name>
<dbReference type="Pfam" id="PF24875">
    <property type="entry name" value="DUF7736"/>
    <property type="match status" value="1"/>
</dbReference>
<sequence length="66" mass="7531">MTEREAAIITAFTGFALGDFGVAHLYMEEVMGHPIWTHELAVKRMWDAIKEKSRPDFIALHESIVD</sequence>
<proteinExistence type="predicted"/>
<keyword evidence="1" id="KW-0812">Transmembrane</keyword>
<feature type="domain" description="DUF7736" evidence="2">
    <location>
        <begin position="4"/>
        <end position="61"/>
    </location>
</feature>